<dbReference type="EMBL" id="LT629973">
    <property type="protein sequence ID" value="SEH99060.1"/>
    <property type="molecule type" value="Genomic_DNA"/>
</dbReference>
<proteinExistence type="inferred from homology"/>
<dbReference type="PROSITE" id="PS51643">
    <property type="entry name" value="HD_CAS3"/>
    <property type="match status" value="1"/>
</dbReference>
<dbReference type="InterPro" id="IPR038257">
    <property type="entry name" value="CRISPR-assoc_Cas3_HD_sf"/>
</dbReference>
<feature type="domain" description="HD Cas3-type" evidence="11">
    <location>
        <begin position="24"/>
        <end position="201"/>
    </location>
</feature>
<comment type="similarity">
    <text evidence="2">In the central section; belongs to the CRISPR-associated helicase Cas3 family.</text>
</comment>
<dbReference type="RefSeq" id="WP_067777644.1">
    <property type="nucleotide sequence ID" value="NZ_LIGX01000040.1"/>
</dbReference>
<dbReference type="GO" id="GO:0005524">
    <property type="term" value="F:ATP binding"/>
    <property type="evidence" value="ECO:0007669"/>
    <property type="project" value="UniProtKB-KW"/>
</dbReference>
<feature type="domain" description="Helicase ATP-binding" evidence="10">
    <location>
        <begin position="259"/>
        <end position="428"/>
    </location>
</feature>
<dbReference type="InterPro" id="IPR054712">
    <property type="entry name" value="Cas3-like_dom"/>
</dbReference>
<dbReference type="GO" id="GO:0016887">
    <property type="term" value="F:ATP hydrolysis activity"/>
    <property type="evidence" value="ECO:0007669"/>
    <property type="project" value="TreeGrafter"/>
</dbReference>
<dbReference type="SUPFAM" id="SSF109604">
    <property type="entry name" value="HD-domain/PDEase-like"/>
    <property type="match status" value="1"/>
</dbReference>
<evidence type="ECO:0000256" key="3">
    <source>
        <dbReference type="ARBA" id="ARBA00022722"/>
    </source>
</evidence>
<dbReference type="InterPro" id="IPR001650">
    <property type="entry name" value="Helicase_C-like"/>
</dbReference>
<dbReference type="Gene3D" id="1.10.3210.30">
    <property type="match status" value="1"/>
</dbReference>
<dbReference type="GO" id="GO:0051607">
    <property type="term" value="P:defense response to virus"/>
    <property type="evidence" value="ECO:0007669"/>
    <property type="project" value="UniProtKB-KW"/>
</dbReference>
<dbReference type="PANTHER" id="PTHR47962">
    <property type="entry name" value="ATP-DEPENDENT HELICASE LHR-RELATED-RELATED"/>
    <property type="match status" value="1"/>
</dbReference>
<evidence type="ECO:0000256" key="5">
    <source>
        <dbReference type="ARBA" id="ARBA00022741"/>
    </source>
</evidence>
<evidence type="ECO:0000259" key="11">
    <source>
        <dbReference type="PROSITE" id="PS51643"/>
    </source>
</evidence>
<dbReference type="CDD" id="cd17930">
    <property type="entry name" value="DEXHc_cas3"/>
    <property type="match status" value="1"/>
</dbReference>
<keyword evidence="7 12" id="KW-0347">Helicase</keyword>
<dbReference type="Pfam" id="PF22590">
    <property type="entry name" value="Cas3-like_C_2"/>
    <property type="match status" value="1"/>
</dbReference>
<dbReference type="InterPro" id="IPR011545">
    <property type="entry name" value="DEAD/DEAH_box_helicase_dom"/>
</dbReference>
<dbReference type="KEGG" id="agl:PYTT_2355"/>
<dbReference type="SUPFAM" id="SSF52540">
    <property type="entry name" value="P-loop containing nucleoside triphosphate hydrolases"/>
    <property type="match status" value="1"/>
</dbReference>
<dbReference type="PROSITE" id="PS51192">
    <property type="entry name" value="HELICASE_ATP_BIND_1"/>
    <property type="match status" value="1"/>
</dbReference>
<dbReference type="SMART" id="SM00490">
    <property type="entry name" value="HELICc"/>
    <property type="match status" value="1"/>
</dbReference>
<evidence type="ECO:0000256" key="6">
    <source>
        <dbReference type="ARBA" id="ARBA00022801"/>
    </source>
</evidence>
<dbReference type="InterPro" id="IPR006483">
    <property type="entry name" value="CRISPR-assoc_Cas3_HD"/>
</dbReference>
<keyword evidence="13" id="KW-1185">Reference proteome</keyword>
<dbReference type="GO" id="GO:0003677">
    <property type="term" value="F:DNA binding"/>
    <property type="evidence" value="ECO:0007669"/>
    <property type="project" value="TreeGrafter"/>
</dbReference>
<evidence type="ECO:0000313" key="13">
    <source>
        <dbReference type="Proteomes" id="UP000176204"/>
    </source>
</evidence>
<dbReference type="InterPro" id="IPR006474">
    <property type="entry name" value="Helicase_Cas3_CRISPR-ass_core"/>
</dbReference>
<dbReference type="Pfam" id="PF00270">
    <property type="entry name" value="DEAD"/>
    <property type="match status" value="1"/>
</dbReference>
<evidence type="ECO:0000256" key="4">
    <source>
        <dbReference type="ARBA" id="ARBA00022723"/>
    </source>
</evidence>
<keyword evidence="3" id="KW-0540">Nuclease</keyword>
<name>A0A1H6MC67_9BACT</name>
<dbReference type="CDD" id="cd09641">
    <property type="entry name" value="Cas3''_I"/>
    <property type="match status" value="1"/>
</dbReference>
<dbReference type="Proteomes" id="UP000176204">
    <property type="component" value="Chromosome I"/>
</dbReference>
<evidence type="ECO:0000256" key="1">
    <source>
        <dbReference type="ARBA" id="ARBA00006847"/>
    </source>
</evidence>
<evidence type="ECO:0000259" key="10">
    <source>
        <dbReference type="PROSITE" id="PS51192"/>
    </source>
</evidence>
<sequence length="787" mass="88333">MYYSYAHSLPGTTDLNLWEPIYTYEGDGSSTIGHANRTAELCARFAEAMTFGVNDEWRKWGWRLGLWHDLGKFSREFQKHIGATGDSEEEHAATGGRVDHSSAGAKYAMEQNPVLGDFMAYAIAGHHGGLPKGTALFYERLKGDHPEWRSFAHPDLLKHDPVKKLWSDDALALLNEPRRFGYATAMQIRMMFSCLVDADFLSTEAFMNPAQQAERPRWPGDILDRMSGMLESRLSALEEGAAPGKISSLRAEIHRSCFDHADRKPGVYRLNVPTGGGKTLSSLSFALRHAVQHGLHRVIYVIPYTSIIEQTAEEFRKVFAELSEELGHDCVLEHHSNIEADRDTVMTKLMFENWDAPLIVTTNVQFFESLFAHKPSACRKLHRIARTAVIFDEAQALPANLLAPCLEAMKTLRRDYGCTLVLCTATQPALMHRKDKFPIGWQETEVESLLGDEQEAMLAREMKRVEIAHLGTRSREEIVEHFLGLGVGSALLIVNTTRQAQELFSALRASLPDGTACRHLSARMCPQHRSEVLREVRSLLKEGLPVVLVATRVVEAGVDISFPAVYREHAGIDSLAQAAGRCNRHGEMPGGGLVFSYEASDADLPPVLVDLVAAAHAARDVRDTNPGADILAPDIVRRFFELYYKTRGDQTGHWDEHGVLDLSRCTAEETGFRHIGFPEIARKFQLIPGGQHSVMIPWGEEGESLRAELQKRKSLGILPDRKLFRRIQACSIQIYLQDWNFLERQGRVESYADGMVYVLPTLDSYYDSHMGFLPTKNYDPNQTLYNC</sequence>
<dbReference type="AlphaFoldDB" id="A0A1H6MC67"/>
<keyword evidence="6" id="KW-0378">Hydrolase</keyword>
<keyword evidence="9" id="KW-0051">Antiviral defense</keyword>
<organism evidence="12 13">
    <name type="scientific">Akkermansia glycaniphila</name>
    <dbReference type="NCBI Taxonomy" id="1679444"/>
    <lineage>
        <taxon>Bacteria</taxon>
        <taxon>Pseudomonadati</taxon>
        <taxon>Verrucomicrobiota</taxon>
        <taxon>Verrucomicrobiia</taxon>
        <taxon>Verrucomicrobiales</taxon>
        <taxon>Akkermansiaceae</taxon>
        <taxon>Akkermansia</taxon>
    </lineage>
</organism>
<dbReference type="GO" id="GO:0004386">
    <property type="term" value="F:helicase activity"/>
    <property type="evidence" value="ECO:0007669"/>
    <property type="project" value="UniProtKB-KW"/>
</dbReference>
<evidence type="ECO:0000256" key="9">
    <source>
        <dbReference type="ARBA" id="ARBA00023118"/>
    </source>
</evidence>
<dbReference type="NCBIfam" id="TIGR01587">
    <property type="entry name" value="cas3_core"/>
    <property type="match status" value="1"/>
</dbReference>
<dbReference type="GO" id="GO:0046872">
    <property type="term" value="F:metal ion binding"/>
    <property type="evidence" value="ECO:0007669"/>
    <property type="project" value="UniProtKB-KW"/>
</dbReference>
<dbReference type="InterPro" id="IPR027417">
    <property type="entry name" value="P-loop_NTPase"/>
</dbReference>
<reference evidence="13" key="1">
    <citation type="submission" date="2016-09" db="EMBL/GenBank/DDBJ databases">
        <authorList>
            <person name="Koehorst J."/>
        </authorList>
    </citation>
    <scope>NUCLEOTIDE SEQUENCE [LARGE SCALE GENOMIC DNA]</scope>
</reference>
<comment type="similarity">
    <text evidence="1">In the N-terminal section; belongs to the CRISPR-associated nuclease Cas3-HD family.</text>
</comment>
<dbReference type="PANTHER" id="PTHR47962:SF5">
    <property type="entry name" value="ATP-DEPENDENT HELICASE LHR-RELATED"/>
    <property type="match status" value="1"/>
</dbReference>
<dbReference type="NCBIfam" id="TIGR01596">
    <property type="entry name" value="cas3_HD"/>
    <property type="match status" value="1"/>
</dbReference>
<evidence type="ECO:0000256" key="2">
    <source>
        <dbReference type="ARBA" id="ARBA00009046"/>
    </source>
</evidence>
<dbReference type="Gene3D" id="3.40.50.300">
    <property type="entry name" value="P-loop containing nucleotide triphosphate hydrolases"/>
    <property type="match status" value="2"/>
</dbReference>
<dbReference type="InterPro" id="IPR014001">
    <property type="entry name" value="Helicase_ATP-bd"/>
</dbReference>
<keyword evidence="4" id="KW-0479">Metal-binding</keyword>
<dbReference type="SMART" id="SM00487">
    <property type="entry name" value="DEXDc"/>
    <property type="match status" value="1"/>
</dbReference>
<dbReference type="InterPro" id="IPR052511">
    <property type="entry name" value="ATP-dep_Helicase"/>
</dbReference>
<dbReference type="OrthoDB" id="9810236at2"/>
<evidence type="ECO:0000256" key="7">
    <source>
        <dbReference type="ARBA" id="ARBA00022806"/>
    </source>
</evidence>
<dbReference type="STRING" id="1679444.PYTT_2355"/>
<keyword evidence="5" id="KW-0547">Nucleotide-binding</keyword>
<evidence type="ECO:0000256" key="8">
    <source>
        <dbReference type="ARBA" id="ARBA00022840"/>
    </source>
</evidence>
<keyword evidence="8" id="KW-0067">ATP-binding</keyword>
<protein>
    <submittedName>
        <fullName evidence="12">Dead/deah box helicase</fullName>
    </submittedName>
</protein>
<dbReference type="GO" id="GO:0004518">
    <property type="term" value="F:nuclease activity"/>
    <property type="evidence" value="ECO:0007669"/>
    <property type="project" value="UniProtKB-KW"/>
</dbReference>
<dbReference type="Pfam" id="PF18019">
    <property type="entry name" value="Cas3_HD"/>
    <property type="match status" value="1"/>
</dbReference>
<accession>A0A1H6MC67</accession>
<evidence type="ECO:0000313" key="12">
    <source>
        <dbReference type="EMBL" id="SEH99060.1"/>
    </source>
</evidence>
<gene>
    <name evidence="12" type="ORF">PYTT_2355</name>
</gene>